<keyword evidence="3" id="KW-1185">Reference proteome</keyword>
<feature type="compositionally biased region" description="Low complexity" evidence="1">
    <location>
        <begin position="382"/>
        <end position="393"/>
    </location>
</feature>
<accession>A0ABR1IN93</accession>
<proteinExistence type="predicted"/>
<evidence type="ECO:0000313" key="3">
    <source>
        <dbReference type="Proteomes" id="UP001498398"/>
    </source>
</evidence>
<organism evidence="2 3">
    <name type="scientific">Marasmiellus scandens</name>
    <dbReference type="NCBI Taxonomy" id="2682957"/>
    <lineage>
        <taxon>Eukaryota</taxon>
        <taxon>Fungi</taxon>
        <taxon>Dikarya</taxon>
        <taxon>Basidiomycota</taxon>
        <taxon>Agaricomycotina</taxon>
        <taxon>Agaricomycetes</taxon>
        <taxon>Agaricomycetidae</taxon>
        <taxon>Agaricales</taxon>
        <taxon>Marasmiineae</taxon>
        <taxon>Omphalotaceae</taxon>
        <taxon>Marasmiellus</taxon>
    </lineage>
</organism>
<feature type="compositionally biased region" description="Polar residues" evidence="1">
    <location>
        <begin position="363"/>
        <end position="373"/>
    </location>
</feature>
<dbReference type="Proteomes" id="UP001498398">
    <property type="component" value="Unassembled WGS sequence"/>
</dbReference>
<dbReference type="EMBL" id="JBANRG010000123">
    <property type="protein sequence ID" value="KAK7434499.1"/>
    <property type="molecule type" value="Genomic_DNA"/>
</dbReference>
<sequence length="411" mass="47675">MKSAWSPEFAEQGFDTRRFRLDKLPTFSGFEVEPTYDDSLVFTFPDQGTYNGRVVSYLREEGYMKEDRLDLELYSRNSDQTPFFPGKSRKVIPPPPKPYIDGSLGRFDHSRIPQYYDDTKPYLAFILRSELGQMDLEAPENAPLFQTWRSAAYPMYEEGEMTRRYWSALVARIRTLLREADKISSCKNCKSWPGFITSLPKCPVRCEWDQLPVSTSFDYFIRQTYELQIWVRELAAWIRMGGVLRVSPLNDGLKMKDVEELSANDDLVGVWANGMAENKVAWFWNKGRVPLFVVHRIRGLKDKPFQSSDPRWKKDPRELTPFHGNPLSIIWKQLAEESRISCSSDSFDLGILPQHLIHADPVSSWNSSSQANEDNFPGPNWTEQTGEQTSSQTLQKWTLLQRTIRFRNFGS</sequence>
<comment type="caution">
    <text evidence="2">The sequence shown here is derived from an EMBL/GenBank/DDBJ whole genome shotgun (WGS) entry which is preliminary data.</text>
</comment>
<evidence type="ECO:0000313" key="2">
    <source>
        <dbReference type="EMBL" id="KAK7434499.1"/>
    </source>
</evidence>
<name>A0ABR1IN93_9AGAR</name>
<protein>
    <submittedName>
        <fullName evidence="2">Uncharacterized protein</fullName>
    </submittedName>
</protein>
<feature type="region of interest" description="Disordered" evidence="1">
    <location>
        <begin position="363"/>
        <end position="393"/>
    </location>
</feature>
<evidence type="ECO:0000256" key="1">
    <source>
        <dbReference type="SAM" id="MobiDB-lite"/>
    </source>
</evidence>
<gene>
    <name evidence="2" type="ORF">VKT23_020183</name>
</gene>
<reference evidence="2 3" key="1">
    <citation type="submission" date="2024-01" db="EMBL/GenBank/DDBJ databases">
        <title>A draft genome for the cacao thread blight pathogen Marasmiellus scandens.</title>
        <authorList>
            <person name="Baruah I.K."/>
            <person name="Leung J."/>
            <person name="Bukari Y."/>
            <person name="Amoako-Attah I."/>
            <person name="Meinhardt L.W."/>
            <person name="Bailey B.A."/>
            <person name="Cohen S.P."/>
        </authorList>
    </citation>
    <scope>NUCLEOTIDE SEQUENCE [LARGE SCALE GENOMIC DNA]</scope>
    <source>
        <strain evidence="2 3">GH-19</strain>
    </source>
</reference>